<accession>A0ABZ1SDX5</accession>
<proteinExistence type="inferred from homology"/>
<keyword evidence="7" id="KW-1185">Reference proteome</keyword>
<comment type="cofactor">
    <cofactor evidence="1">
        <name>Zn(2+)</name>
        <dbReference type="ChEBI" id="CHEBI:29105"/>
    </cofactor>
</comment>
<dbReference type="InterPro" id="IPR024087">
    <property type="entry name" value="Creatininase-like_sf"/>
</dbReference>
<dbReference type="Pfam" id="PF02633">
    <property type="entry name" value="Creatininase"/>
    <property type="match status" value="1"/>
</dbReference>
<evidence type="ECO:0000256" key="4">
    <source>
        <dbReference type="ARBA" id="ARBA00022833"/>
    </source>
</evidence>
<name>A0ABZ1SDX5_9ACTN</name>
<gene>
    <name evidence="6" type="ORF">OG994_11985</name>
</gene>
<evidence type="ECO:0000256" key="5">
    <source>
        <dbReference type="ARBA" id="ARBA00024029"/>
    </source>
</evidence>
<dbReference type="InterPro" id="IPR003785">
    <property type="entry name" value="Creatininase/forma_Hydrolase"/>
</dbReference>
<keyword evidence="3" id="KW-0378">Hydrolase</keyword>
<evidence type="ECO:0000313" key="7">
    <source>
        <dbReference type="Proteomes" id="UP001432190"/>
    </source>
</evidence>
<dbReference type="Gene3D" id="3.40.50.10310">
    <property type="entry name" value="Creatininase"/>
    <property type="match status" value="1"/>
</dbReference>
<evidence type="ECO:0000313" key="6">
    <source>
        <dbReference type="EMBL" id="WUP52183.1"/>
    </source>
</evidence>
<dbReference type="RefSeq" id="WP_328853245.1">
    <property type="nucleotide sequence ID" value="NZ_CP108084.1"/>
</dbReference>
<comment type="similarity">
    <text evidence="5">Belongs to the creatininase superfamily.</text>
</comment>
<dbReference type="PANTHER" id="PTHR35005">
    <property type="entry name" value="3-DEHYDRO-SCYLLO-INOSOSE HYDROLASE"/>
    <property type="match status" value="1"/>
</dbReference>
<dbReference type="Proteomes" id="UP001432190">
    <property type="component" value="Chromosome"/>
</dbReference>
<evidence type="ECO:0000256" key="1">
    <source>
        <dbReference type="ARBA" id="ARBA00001947"/>
    </source>
</evidence>
<protein>
    <submittedName>
        <fullName evidence="6">Creatininase family protein</fullName>
    </submittedName>
</protein>
<evidence type="ECO:0000256" key="2">
    <source>
        <dbReference type="ARBA" id="ARBA00022723"/>
    </source>
</evidence>
<dbReference type="SUPFAM" id="SSF102215">
    <property type="entry name" value="Creatininase"/>
    <property type="match status" value="1"/>
</dbReference>
<keyword evidence="4" id="KW-0862">Zinc</keyword>
<dbReference type="EMBL" id="CP108084">
    <property type="protein sequence ID" value="WUP52183.1"/>
    <property type="molecule type" value="Genomic_DNA"/>
</dbReference>
<reference evidence="6" key="1">
    <citation type="submission" date="2022-10" db="EMBL/GenBank/DDBJ databases">
        <title>The complete genomes of actinobacterial strains from the NBC collection.</title>
        <authorList>
            <person name="Joergensen T.S."/>
            <person name="Alvarez Arevalo M."/>
            <person name="Sterndorff E.B."/>
            <person name="Faurdal D."/>
            <person name="Vuksanovic O."/>
            <person name="Mourched A.-S."/>
            <person name="Charusanti P."/>
            <person name="Shaw S."/>
            <person name="Blin K."/>
            <person name="Weber T."/>
        </authorList>
    </citation>
    <scope>NUCLEOTIDE SEQUENCE</scope>
    <source>
        <strain evidence="6">NBC_00256</strain>
    </source>
</reference>
<organism evidence="6 7">
    <name type="scientific">Micromonospora globbae</name>
    <dbReference type="NCBI Taxonomy" id="1894969"/>
    <lineage>
        <taxon>Bacteria</taxon>
        <taxon>Bacillati</taxon>
        <taxon>Actinomycetota</taxon>
        <taxon>Actinomycetes</taxon>
        <taxon>Micromonosporales</taxon>
        <taxon>Micromonosporaceae</taxon>
        <taxon>Micromonospora</taxon>
    </lineage>
</organism>
<dbReference type="PANTHER" id="PTHR35005:SF1">
    <property type="entry name" value="2-AMINO-5-FORMYLAMINO-6-RIBOSYLAMINOPYRIMIDIN-4(3H)-ONE 5'-MONOPHOSPHATE DEFORMYLASE"/>
    <property type="match status" value="1"/>
</dbReference>
<sequence>MDLLPLMTSTDIAARAPEVAILPIGSFEQHGSFLPLATDTIVATAIAAAIARRHNVLFLPPITLSCSHEHAGWPGTVSISHQTLSAIVEDVRASLSARGITRLAIVNGHGGNYVLSNIVQTANATAPGSMTLFPTRADWSKARQHARLDSNAHDDMHAGELEVSILLHVQPDAVGEDFADGDHAADDRSMLLVHGMGAYTKTGIIGRPSAATAAKGQALLASLAQSFDDHLAALLAKP</sequence>
<keyword evidence="2" id="KW-0479">Metal-binding</keyword>
<evidence type="ECO:0000256" key="3">
    <source>
        <dbReference type="ARBA" id="ARBA00022801"/>
    </source>
</evidence>